<organism evidence="3 4">
    <name type="scientific">Cryptolaemus montrouzieri</name>
    <dbReference type="NCBI Taxonomy" id="559131"/>
    <lineage>
        <taxon>Eukaryota</taxon>
        <taxon>Metazoa</taxon>
        <taxon>Ecdysozoa</taxon>
        <taxon>Arthropoda</taxon>
        <taxon>Hexapoda</taxon>
        <taxon>Insecta</taxon>
        <taxon>Pterygota</taxon>
        <taxon>Neoptera</taxon>
        <taxon>Endopterygota</taxon>
        <taxon>Coleoptera</taxon>
        <taxon>Polyphaga</taxon>
        <taxon>Cucujiformia</taxon>
        <taxon>Coccinelloidea</taxon>
        <taxon>Coccinellidae</taxon>
        <taxon>Scymninae</taxon>
        <taxon>Scymnini</taxon>
        <taxon>Cryptolaemus</taxon>
    </lineage>
</organism>
<dbReference type="InterPro" id="IPR007889">
    <property type="entry name" value="HTH_Psq"/>
</dbReference>
<dbReference type="EMBL" id="JABFTP020000021">
    <property type="protein sequence ID" value="KAL3269319.1"/>
    <property type="molecule type" value="Genomic_DNA"/>
</dbReference>
<protein>
    <recommendedName>
        <fullName evidence="2">HTH psq-type domain-containing protein</fullName>
    </recommendedName>
</protein>
<proteinExistence type="predicted"/>
<comment type="caution">
    <text evidence="3">The sequence shown here is derived from an EMBL/GenBank/DDBJ whole genome shotgun (WGS) entry which is preliminary data.</text>
</comment>
<evidence type="ECO:0000313" key="4">
    <source>
        <dbReference type="Proteomes" id="UP001516400"/>
    </source>
</evidence>
<evidence type="ECO:0000313" key="3">
    <source>
        <dbReference type="EMBL" id="KAL3269319.1"/>
    </source>
</evidence>
<dbReference type="AlphaFoldDB" id="A0ABD2MS95"/>
<sequence length="163" mass="18470">MDQKKILLYPEEAMKNALQAERNGMPVKTASRTFKVPRTTLLCKFKGINPEFRKMGPATIFSIEEENLLVQWLQQMDRSRIFNADESAFFLNPKGSKVLAPRDEETVDATVNTNEKECLTVLINCYAAGTLAPPMIIFEYKRISSDLTARVRKHWGIGVSENG</sequence>
<evidence type="ECO:0000259" key="2">
    <source>
        <dbReference type="Pfam" id="PF05225"/>
    </source>
</evidence>
<keyword evidence="4" id="KW-1185">Reference proteome</keyword>
<dbReference type="Pfam" id="PF05225">
    <property type="entry name" value="HTH_psq"/>
    <property type="match status" value="1"/>
</dbReference>
<accession>A0ABD2MS95</accession>
<dbReference type="Proteomes" id="UP001516400">
    <property type="component" value="Unassembled WGS sequence"/>
</dbReference>
<feature type="domain" description="HTH psq-type" evidence="2">
    <location>
        <begin position="11"/>
        <end position="46"/>
    </location>
</feature>
<evidence type="ECO:0000256" key="1">
    <source>
        <dbReference type="ARBA" id="ARBA00004123"/>
    </source>
</evidence>
<name>A0ABD2MS95_9CUCU</name>
<dbReference type="Gene3D" id="1.10.10.60">
    <property type="entry name" value="Homeodomain-like"/>
    <property type="match status" value="1"/>
</dbReference>
<dbReference type="SUPFAM" id="SSF46689">
    <property type="entry name" value="Homeodomain-like"/>
    <property type="match status" value="1"/>
</dbReference>
<reference evidence="3 4" key="1">
    <citation type="journal article" date="2021" name="BMC Biol.">
        <title>Horizontally acquired antibacterial genes associated with adaptive radiation of ladybird beetles.</title>
        <authorList>
            <person name="Li H.S."/>
            <person name="Tang X.F."/>
            <person name="Huang Y.H."/>
            <person name="Xu Z.Y."/>
            <person name="Chen M.L."/>
            <person name="Du X.Y."/>
            <person name="Qiu B.Y."/>
            <person name="Chen P.T."/>
            <person name="Zhang W."/>
            <person name="Slipinski A."/>
            <person name="Escalona H.E."/>
            <person name="Waterhouse R.M."/>
            <person name="Zwick A."/>
            <person name="Pang H."/>
        </authorList>
    </citation>
    <scope>NUCLEOTIDE SEQUENCE [LARGE SCALE GENOMIC DNA]</scope>
    <source>
        <strain evidence="3">SYSU2018</strain>
    </source>
</reference>
<dbReference type="GO" id="GO:0005634">
    <property type="term" value="C:nucleus"/>
    <property type="evidence" value="ECO:0007669"/>
    <property type="project" value="UniProtKB-SubCell"/>
</dbReference>
<dbReference type="InterPro" id="IPR009057">
    <property type="entry name" value="Homeodomain-like_sf"/>
</dbReference>
<gene>
    <name evidence="3" type="ORF">HHI36_008391</name>
</gene>
<comment type="subcellular location">
    <subcellularLocation>
        <location evidence="1">Nucleus</location>
    </subcellularLocation>
</comment>